<dbReference type="PANTHER" id="PTHR47331:SF5">
    <property type="entry name" value="RIBONUCLEASE H"/>
    <property type="match status" value="1"/>
</dbReference>
<dbReference type="InterPro" id="IPR008737">
    <property type="entry name" value="DUF1758"/>
</dbReference>
<evidence type="ECO:0000256" key="2">
    <source>
        <dbReference type="SAM" id="MobiDB-lite"/>
    </source>
</evidence>
<feature type="compositionally biased region" description="Low complexity" evidence="2">
    <location>
        <begin position="2286"/>
        <end position="2308"/>
    </location>
</feature>
<feature type="compositionally biased region" description="Basic and acidic residues" evidence="2">
    <location>
        <begin position="1578"/>
        <end position="1589"/>
    </location>
</feature>
<dbReference type="Pfam" id="PF00078">
    <property type="entry name" value="RVT_1"/>
    <property type="match status" value="1"/>
</dbReference>
<dbReference type="InterPro" id="IPR000477">
    <property type="entry name" value="RT_dom"/>
</dbReference>
<feature type="compositionally biased region" description="Polar residues" evidence="2">
    <location>
        <begin position="2231"/>
        <end position="2248"/>
    </location>
</feature>
<organism evidence="4 5">
    <name type="scientific">Globodera rostochiensis</name>
    <name type="common">Golden nematode worm</name>
    <name type="synonym">Heterodera rostochiensis</name>
    <dbReference type="NCBI Taxonomy" id="31243"/>
    <lineage>
        <taxon>Eukaryota</taxon>
        <taxon>Metazoa</taxon>
        <taxon>Ecdysozoa</taxon>
        <taxon>Nematoda</taxon>
        <taxon>Chromadorea</taxon>
        <taxon>Rhabditida</taxon>
        <taxon>Tylenchina</taxon>
        <taxon>Tylenchomorpha</taxon>
        <taxon>Tylenchoidea</taxon>
        <taxon>Heteroderidae</taxon>
        <taxon>Heteroderinae</taxon>
        <taxon>Globodera</taxon>
    </lineage>
</organism>
<dbReference type="Pfam" id="PF05380">
    <property type="entry name" value="Peptidase_A17"/>
    <property type="match status" value="1"/>
</dbReference>
<feature type="compositionally biased region" description="Polar residues" evidence="2">
    <location>
        <begin position="156"/>
        <end position="171"/>
    </location>
</feature>
<protein>
    <submittedName>
        <fullName evidence="5">CCHC-type domain-containing protein</fullName>
    </submittedName>
</protein>
<feature type="region of interest" description="Disordered" evidence="2">
    <location>
        <begin position="2934"/>
        <end position="2958"/>
    </location>
</feature>
<evidence type="ECO:0000313" key="5">
    <source>
        <dbReference type="WBParaSite" id="Gr19_v10_g15124.t2"/>
    </source>
</evidence>
<evidence type="ECO:0000259" key="3">
    <source>
        <dbReference type="PROSITE" id="PS50158"/>
    </source>
</evidence>
<name>A0A914H9T8_GLORO</name>
<dbReference type="GO" id="GO:0006259">
    <property type="term" value="P:DNA metabolic process"/>
    <property type="evidence" value="ECO:0007669"/>
    <property type="project" value="UniProtKB-ARBA"/>
</dbReference>
<evidence type="ECO:0000313" key="4">
    <source>
        <dbReference type="Proteomes" id="UP000887572"/>
    </source>
</evidence>
<feature type="region of interest" description="Disordered" evidence="2">
    <location>
        <begin position="1564"/>
        <end position="1607"/>
    </location>
</feature>
<dbReference type="GO" id="GO:0003676">
    <property type="term" value="F:nucleic acid binding"/>
    <property type="evidence" value="ECO:0007669"/>
    <property type="project" value="InterPro"/>
</dbReference>
<dbReference type="SUPFAM" id="SSF56672">
    <property type="entry name" value="DNA/RNA polymerases"/>
    <property type="match status" value="1"/>
</dbReference>
<keyword evidence="4" id="KW-1185">Reference proteome</keyword>
<feature type="compositionally biased region" description="Polar residues" evidence="2">
    <location>
        <begin position="2086"/>
        <end position="2097"/>
    </location>
</feature>
<feature type="domain" description="CCHC-type" evidence="3">
    <location>
        <begin position="207"/>
        <end position="222"/>
    </location>
</feature>
<reference evidence="5" key="1">
    <citation type="submission" date="2022-11" db="UniProtKB">
        <authorList>
            <consortium name="WormBaseParasite"/>
        </authorList>
    </citation>
    <scope>IDENTIFICATION</scope>
</reference>
<dbReference type="GO" id="GO:0008270">
    <property type="term" value="F:zinc ion binding"/>
    <property type="evidence" value="ECO:0007669"/>
    <property type="project" value="UniProtKB-KW"/>
</dbReference>
<feature type="region of interest" description="Disordered" evidence="2">
    <location>
        <begin position="2202"/>
        <end position="2262"/>
    </location>
</feature>
<dbReference type="Proteomes" id="UP000887572">
    <property type="component" value="Unplaced"/>
</dbReference>
<dbReference type="InterPro" id="IPR008042">
    <property type="entry name" value="Retrotrans_Pao"/>
</dbReference>
<feature type="region of interest" description="Disordered" evidence="2">
    <location>
        <begin position="1511"/>
        <end position="1545"/>
    </location>
</feature>
<feature type="region of interest" description="Disordered" evidence="2">
    <location>
        <begin position="2077"/>
        <end position="2097"/>
    </location>
</feature>
<sequence length="2958" mass="337383">MQLERLTRELNNAGEDIEGPPTFLMLEKKLTPGFLRTILMKKSEDPTRWSTTKLRDVLSDAVRRESQIQEVMGEYGHHNQQHNRPAKPIISGSRFRHNNQSAQPRERTFIQSAVEHAQKRLNLKPRPTKPGQPVPQLVRTVPQAVQQHNRLPLRPTPSNQQQQIRGVNQSKPPSPCAFCGNGHWNEECNKFSTFEQRNAVVREKRLCFKCLRANHRSSDCPRPRKCFRCGQFHPTALCRSGSNGSTQMTAAVIDPTHSSVNTVDPPVDQPVQSAEMCNVVKGKDTRALLMTTTATVFNPSQPQLSMIAAIFIDPGSHRSFVSEKIAKQLDLPVVQTEECHLTSFGEREPKRYISDLVKLGFLRTNGERLIFTLNALKFLVNEMPVIQLSELDKSQLHQRKLAPPHEERQPDVMLGIDVWHELQVQRMERLPSGFTLCRSEIGKILSGSGRIETTQATSVTFVLTIQENDQTQSRSTLLPVKRSSDADPDVFTTEEDLKNENQLNTFFSLHLIGMDDTSTPIDQDQVMINFKKNLTFINNRYQIALPWNDHVNALPTNYHQAKARLIGLIRKLRSLNLIDEYQAILDDQLQKSVIERVTEPDQSTGPVHYLPHRAVIRQDKATTKIRIVMDASAKPKHTPSAPSLNDCLYTGPLLLKDLTGILLRFRRMERVLLADIEKAFLQLGVREHDRDATRFLWVANPKTANLNPLKHSDMVVFRFSRVSFGLTVSPFLLNATIREHLALFDSEIARRIDENLYVDNILIEVKKGEDLQPIVSEAKTIFQAAGMNIREFFGSDIHELSQLPKEDLANQLREVKVLGIAWKPKFNQLLFKLPLFSGPITKRTILSHIAKVYDPLGLVSPALLPAKLLLQEVQHDNPKWDDPLNDNHVQNWKKIMASWLTYGETAVVSFDRHIHSSDRDEIHCFCDASKYAMGIAIYQRSDTSYGKAECHLIFAKSLVKPIKLIAQDATIPKLELQALTLGVKAVKFLQTQLQFEDAQVFLWTDSQCSVERLKENKKHDRFVANRIQKIREANFSVRHVRTDANPADLASRGTDPISLSASLLWRFGPIWLPKRQSWPVSNVTYQPGEELQALAEPPVIELTSAVIDGTPFVPSIQFERFSNWNRLKATAAYALRFILRLYEGRLKGSQQIRRRIGPPEADELELAEEWIISETQQQHPASDSTAKDLRLFKAGEFELQRCEGRIAQADLSYAQKFPIYLPPDAWTTKLIVLHHDRLIHHGGPRILLSKLREQYWIPRGRKTVLNTLNSPRHGCMECRRERLKPYLYPEAPNLPEARVIATRPFSKTGVDYFGPLKVRQGNEIVKVYVALYTCLVIRAVHLEVATDYSAEAFLRTFRRFSARRGPDYEPTSTNRDKLISMMRNTNSLLDKFWKTWRSLWSLAKIEQIHKGKDGRARITTKQLGETCAPIMDDDSISLAGSDEEPQPIEAPQPFRIPKRRSAFLRPIGQQQSPLDGPHRKRKQLDSSGLRKLFFALSEQQGGSRATIDAVNQNRQMEKAPRSTQVEHNKSIAKRMRLEATKQRDNEAAKLKLARLPLADDNADLAAQTQQDRSSNEAIKAKDQPRKEEGWQQLSSAALHQHQETERDRIRLRKTIEKTRRRLPREDLPTEGESLLSYCQRRYGSPNWTSSWKCGRVLKDLHELDEMERWQLHLIKDGERLRPTQFFGGSKPFGTFRYEAGHYMDCLPYQLNFRQAVPEDDDDIIVIGDSTTSQPATISQPFVTEHAGHTPPPSCPRPATPPISVEDYRLPSIKPDTFCPFNIFSQCDGCHQSCAKSLTYAQIAGTRERLNDFDKAPAGSFFEALVYSWVIRGMNLSADEISNTHEMFINTQMTPEELSRYFFYTEIAGTGQQIGRDQTLIEVLHLWRNSCDKIGELFHKSARYQLKFRPVLPALHEKSDYHVWIDRLNNRVCELFAKEQQKQQHPKFLHYNCPTITIGDNIADFFKPLFTGAKWFNHAVEDELRLTVGPSVKHLIYIYKSTEDNMVKHLAQHLLRFHRTDIEFTVILVKTETESWPTNERHCRDLCRELQAGFFIFHQKPGEAKHIANRLKQQMEEDMDLEDDPGPSTSSAPNPRASISSASTCGLGHISSLMFLSIFGLFLLGSTASGAPIRQQRFGGVGVWHGNNLFDFFSNSEQPRDKRTTTLSPSTARYLLRIRDYHQNRSVSPATTPYLQLLDDYLGNQTTSTAPPTSTTTTTPRTTSTTTRRPWSNPTYSATTISPPQSNVSPRRPLPKWSPPQQVITPATTAAPTTARQRWPSTAPFLSTISTSPTPAPAAKPGRPRALPLSRPERRGVGINNGGDDVFWCTDRGSTLWELKGAESSPFCRPPPLLTAQWTPLAIDLYMKVHQPERVEYAWHCAVKTTAEGYYTNLFGDRFIDIEKTFPKVTQRLCSDMVKQQECPFAKSAMLHMGDNSWATDDKMHVEFPGPLEGLFKGRQTSSISNCFAQPSTLFVNRHDLQLISPIHHVEHCKYASEYCLLSDNSSIIWRANCPDSKCRICDYEEIDSLEGEFSKTPGDPIITWISNDRQKALTFSDNAPALLACDGSYIVLSEQKFGIRKEQYELLVDRHVRPKRHIRPEQLASQLSAAQIATTMALSQLYTRECQRNTRVANPTFQARKLLQRSNLQARWISDNTIEVFPCVKIAISDISYRATKTCFKFIPVYVHLPNAQTEAFLDPELRILSLSAMVAACNHFRYHHLQLNKSPNIWLQIDTTTGTAKRLHPNAIHELYETTVNQTASDMELHPLTFHDWQLDNDTDMALFPHLEEYIDLDQFKRKVERQTSTRAEALGALAGGIEGWSIRWIKDRLLALVDWWIKLACAYSTFLFVRDLLIPCVMAYLLNPIRITLMGLLGTRSTRQRPLIDPLRRDWRDRREEVPLHEFSTPAKRRVLQQLEDRPTSPIHLNVSAGTATFRPRGNTLDSPFGRSRPLRLADE</sequence>
<feature type="region of interest" description="Disordered" evidence="2">
    <location>
        <begin position="2284"/>
        <end position="2316"/>
    </location>
</feature>
<keyword evidence="1" id="KW-0863">Zinc-finger</keyword>
<keyword evidence="1" id="KW-0862">Zinc</keyword>
<proteinExistence type="predicted"/>
<dbReference type="Gene3D" id="3.30.420.10">
    <property type="entry name" value="Ribonuclease H-like superfamily/Ribonuclease H"/>
    <property type="match status" value="1"/>
</dbReference>
<keyword evidence="1" id="KW-0479">Metal-binding</keyword>
<feature type="region of interest" description="Disordered" evidence="2">
    <location>
        <begin position="151"/>
        <end position="171"/>
    </location>
</feature>
<dbReference type="InterPro" id="IPR001878">
    <property type="entry name" value="Znf_CCHC"/>
</dbReference>
<dbReference type="InterPro" id="IPR036397">
    <property type="entry name" value="RNaseH_sf"/>
</dbReference>
<feature type="compositionally biased region" description="Basic and acidic residues" evidence="2">
    <location>
        <begin position="1515"/>
        <end position="1545"/>
    </location>
</feature>
<dbReference type="WBParaSite" id="Gr19_v10_g15124.t2">
    <property type="protein sequence ID" value="Gr19_v10_g15124.t2"/>
    <property type="gene ID" value="Gr19_v10_g15124"/>
</dbReference>
<feature type="compositionally biased region" description="Low complexity" evidence="2">
    <location>
        <begin position="2205"/>
        <end position="2229"/>
    </location>
</feature>
<accession>A0A914H9T8</accession>
<dbReference type="Pfam" id="PF05585">
    <property type="entry name" value="DUF1758"/>
    <property type="match status" value="1"/>
</dbReference>
<dbReference type="PROSITE" id="PS50158">
    <property type="entry name" value="ZF_CCHC"/>
    <property type="match status" value="1"/>
</dbReference>
<dbReference type="PANTHER" id="PTHR47331">
    <property type="entry name" value="PHD-TYPE DOMAIN-CONTAINING PROTEIN"/>
    <property type="match status" value="1"/>
</dbReference>
<dbReference type="InterPro" id="IPR043502">
    <property type="entry name" value="DNA/RNA_pol_sf"/>
</dbReference>
<evidence type="ECO:0000256" key="1">
    <source>
        <dbReference type="PROSITE-ProRule" id="PRU00047"/>
    </source>
</evidence>